<dbReference type="InterPro" id="IPR002625">
    <property type="entry name" value="Smr_dom"/>
</dbReference>
<dbReference type="SMART" id="SM00463">
    <property type="entry name" value="SMR"/>
    <property type="match status" value="1"/>
</dbReference>
<comment type="caution">
    <text evidence="3">The sequence shown here is derived from an EMBL/GenBank/DDBJ whole genome shotgun (WGS) entry which is preliminary data.</text>
</comment>
<dbReference type="PROSITE" id="PS50828">
    <property type="entry name" value="SMR"/>
    <property type="match status" value="1"/>
</dbReference>
<feature type="region of interest" description="Disordered" evidence="1">
    <location>
        <begin position="306"/>
        <end position="333"/>
    </location>
</feature>
<evidence type="ECO:0000313" key="3">
    <source>
        <dbReference type="EMBL" id="CAG8542579.1"/>
    </source>
</evidence>
<gene>
    <name evidence="3" type="ORF">PBRASI_LOCUS4665</name>
</gene>
<dbReference type="Pfam" id="PF01713">
    <property type="entry name" value="Smr"/>
    <property type="match status" value="1"/>
</dbReference>
<dbReference type="PANTHER" id="PTHR46651:SF1">
    <property type="entry name" value="SMALL MUTS RELATED FAMILY PROTEIN"/>
    <property type="match status" value="1"/>
</dbReference>
<keyword evidence="4" id="KW-1185">Reference proteome</keyword>
<dbReference type="SMART" id="SM01162">
    <property type="entry name" value="DUF1771"/>
    <property type="match status" value="1"/>
</dbReference>
<accession>A0A9N9FK55</accession>
<dbReference type="Proteomes" id="UP000789739">
    <property type="component" value="Unassembled WGS sequence"/>
</dbReference>
<dbReference type="PANTHER" id="PTHR46651">
    <property type="entry name" value="POLYADENYLATE-BINDING PROTEIN-INTERACTING PROTEIN 7"/>
    <property type="match status" value="1"/>
</dbReference>
<dbReference type="OrthoDB" id="3247158at2759"/>
<dbReference type="Gene3D" id="3.30.1370.110">
    <property type="match status" value="1"/>
</dbReference>
<organism evidence="3 4">
    <name type="scientific">Paraglomus brasilianum</name>
    <dbReference type="NCBI Taxonomy" id="144538"/>
    <lineage>
        <taxon>Eukaryota</taxon>
        <taxon>Fungi</taxon>
        <taxon>Fungi incertae sedis</taxon>
        <taxon>Mucoromycota</taxon>
        <taxon>Glomeromycotina</taxon>
        <taxon>Glomeromycetes</taxon>
        <taxon>Paraglomerales</taxon>
        <taxon>Paraglomeraceae</taxon>
        <taxon>Paraglomus</taxon>
    </lineage>
</organism>
<feature type="domain" description="Smr" evidence="2">
    <location>
        <begin position="429"/>
        <end position="509"/>
    </location>
</feature>
<dbReference type="Pfam" id="PF08590">
    <property type="entry name" value="DUF1771"/>
    <property type="match status" value="1"/>
</dbReference>
<evidence type="ECO:0000256" key="1">
    <source>
        <dbReference type="SAM" id="MobiDB-lite"/>
    </source>
</evidence>
<reference evidence="3" key="1">
    <citation type="submission" date="2021-06" db="EMBL/GenBank/DDBJ databases">
        <authorList>
            <person name="Kallberg Y."/>
            <person name="Tangrot J."/>
            <person name="Rosling A."/>
        </authorList>
    </citation>
    <scope>NUCLEOTIDE SEQUENCE</scope>
    <source>
        <strain evidence="3">BR232B</strain>
    </source>
</reference>
<evidence type="ECO:0000259" key="2">
    <source>
        <dbReference type="PROSITE" id="PS50828"/>
    </source>
</evidence>
<dbReference type="SUPFAM" id="SSF160443">
    <property type="entry name" value="SMR domain-like"/>
    <property type="match status" value="1"/>
</dbReference>
<evidence type="ECO:0000313" key="4">
    <source>
        <dbReference type="Proteomes" id="UP000789739"/>
    </source>
</evidence>
<feature type="region of interest" description="Disordered" evidence="1">
    <location>
        <begin position="79"/>
        <end position="99"/>
    </location>
</feature>
<proteinExistence type="predicted"/>
<feature type="compositionally biased region" description="Polar residues" evidence="1">
    <location>
        <begin position="314"/>
        <end position="326"/>
    </location>
</feature>
<dbReference type="InterPro" id="IPR036063">
    <property type="entry name" value="Smr_dom_sf"/>
</dbReference>
<dbReference type="InterPro" id="IPR053242">
    <property type="entry name" value="PAM2-like_domain"/>
</dbReference>
<protein>
    <submittedName>
        <fullName evidence="3">10075_t:CDS:1</fullName>
    </submittedName>
</protein>
<dbReference type="EMBL" id="CAJVPI010000498">
    <property type="protein sequence ID" value="CAG8542579.1"/>
    <property type="molecule type" value="Genomic_DNA"/>
</dbReference>
<sequence>MDSWLGHYLRETLSLDLDDKIIEYYAGFLSDKEISDEEKTEILRAAFRDSDSPALSSEAAIERAVQEILTNYHDPIHGTSMNTVTSTKQEKQERDCSDEDFIPDDQWVEQTIEDEENLLCDDRTPMMLLMQVFSDVEYEELLKTFEQENYNLENTIKAIVFEKTVGIPMISTTVYASFGDSCLFLHTVNTSQLQNVLQNTATAGPVTATPDTSDNELFPSLDQLNLTSTQDTTTSRIPDSPSRAIFVRPPSSTASKANNSSNFAFIAKHGSLVEAFPWIDERTISSYLRFYNNDADAVSAILQKSHPRPPGFVSQDTGNSKSSTTGKNRKERKKFVVKPLDNIPWLVAGNALSKEYKKYREQAIQAGKQRNILYEAATKAYKANRGDLAKKYSLEAQKYNELMRELHREASRKIFEARNSSYYGKEPFIDLHGQHVDEAISYLKESIDTLKKENYNGSIIYIVTGTGHHSQDRPKIGPAVKSWLDEHEYEYCECSIDKRYGGMIAVNFR</sequence>
<name>A0A9N9FK55_9GLOM</name>
<dbReference type="AlphaFoldDB" id="A0A9N9FK55"/>
<dbReference type="InterPro" id="IPR013899">
    <property type="entry name" value="DUF1771"/>
</dbReference>